<feature type="non-terminal residue" evidence="2">
    <location>
        <position position="1"/>
    </location>
</feature>
<comment type="caution">
    <text evidence="2">The sequence shown here is derived from an EMBL/GenBank/DDBJ whole genome shotgun (WGS) entry which is preliminary data.</text>
</comment>
<accession>A0A7D8UME2</accession>
<evidence type="ECO:0000313" key="3">
    <source>
        <dbReference type="Proteomes" id="UP000481288"/>
    </source>
</evidence>
<keyword evidence="1" id="KW-0812">Transmembrane</keyword>
<keyword evidence="3" id="KW-1185">Reference proteome</keyword>
<keyword evidence="1" id="KW-0472">Membrane</keyword>
<reference evidence="2 3" key="1">
    <citation type="submission" date="2018-05" db="EMBL/GenBank/DDBJ databases">
        <title>Whole genome sequencing for identification of molecular markers to develop diagnostic detection tools for the regulated plant pathogen Lachnellula willkommii.</title>
        <authorList>
            <person name="Giroux E."/>
            <person name="Bilodeau G."/>
        </authorList>
    </citation>
    <scope>NUCLEOTIDE SEQUENCE [LARGE SCALE GENOMIC DNA]</scope>
    <source>
        <strain evidence="2 3">CBS 625.97</strain>
    </source>
</reference>
<sequence length="296" mass="34283">CQFRFLIKEPAKSFYPQDGISYFWHKIAFFIYWTPSNTTLVLCFGLPRCMRQSILLSRPPGPGDPFWFHVVLIENIIDLYNKTLWAWRDLVRGLEQNRSCPRNPQPDYITMHEIARHVIHSSETIAMALETMTDMTQEHKLFFKENESLPAASRIAFQQTSMAFRSQVSVLKCLNLRSKVLEERLRNEINLVAFNTVAQHDSRIAVLIAEATQVDSASMKTISILGLVFMPGTFICALFSTSFFNFSPATSTEPQHWRVSEQFWVYWAVALPLTLVTVASLVFWQRVYTKEALDRR</sequence>
<organism evidence="2 3">
    <name type="scientific">Lachnellula cervina</name>
    <dbReference type="NCBI Taxonomy" id="1316786"/>
    <lineage>
        <taxon>Eukaryota</taxon>
        <taxon>Fungi</taxon>
        <taxon>Dikarya</taxon>
        <taxon>Ascomycota</taxon>
        <taxon>Pezizomycotina</taxon>
        <taxon>Leotiomycetes</taxon>
        <taxon>Helotiales</taxon>
        <taxon>Lachnaceae</taxon>
        <taxon>Lachnellula</taxon>
    </lineage>
</organism>
<evidence type="ECO:0000313" key="2">
    <source>
        <dbReference type="EMBL" id="TVY52504.1"/>
    </source>
</evidence>
<feature type="non-terminal residue" evidence="2">
    <location>
        <position position="296"/>
    </location>
</feature>
<dbReference type="AlphaFoldDB" id="A0A7D8UME2"/>
<dbReference type="Gene3D" id="1.20.58.340">
    <property type="entry name" value="Magnesium transport protein CorA, transmembrane region"/>
    <property type="match status" value="1"/>
</dbReference>
<feature type="transmembrane region" description="Helical" evidence="1">
    <location>
        <begin position="264"/>
        <end position="284"/>
    </location>
</feature>
<dbReference type="EMBL" id="QGMG01000600">
    <property type="protein sequence ID" value="TVY52504.1"/>
    <property type="molecule type" value="Genomic_DNA"/>
</dbReference>
<feature type="transmembrane region" description="Helical" evidence="1">
    <location>
        <begin position="222"/>
        <end position="244"/>
    </location>
</feature>
<keyword evidence="1" id="KW-1133">Transmembrane helix</keyword>
<gene>
    <name evidence="2" type="ORF">LCER1_G006989</name>
</gene>
<proteinExistence type="predicted"/>
<feature type="transmembrane region" description="Helical" evidence="1">
    <location>
        <begin position="23"/>
        <end position="46"/>
    </location>
</feature>
<dbReference type="OrthoDB" id="2830640at2759"/>
<evidence type="ECO:0000256" key="1">
    <source>
        <dbReference type="SAM" id="Phobius"/>
    </source>
</evidence>
<name>A0A7D8UME2_9HELO</name>
<dbReference type="Proteomes" id="UP000481288">
    <property type="component" value="Unassembled WGS sequence"/>
</dbReference>
<protein>
    <submittedName>
        <fullName evidence="2">Uncharacterized protein</fullName>
    </submittedName>
</protein>